<evidence type="ECO:0000259" key="9">
    <source>
        <dbReference type="PROSITE" id="PS50850"/>
    </source>
</evidence>
<dbReference type="Gene3D" id="1.20.1250.20">
    <property type="entry name" value="MFS general substrate transporter like domains"/>
    <property type="match status" value="1"/>
</dbReference>
<feature type="transmembrane region" description="Helical" evidence="8">
    <location>
        <begin position="361"/>
        <end position="384"/>
    </location>
</feature>
<comment type="caution">
    <text evidence="10">The sequence shown here is derived from an EMBL/GenBank/DDBJ whole genome shotgun (WGS) entry which is preliminary data.</text>
</comment>
<dbReference type="InterPro" id="IPR005829">
    <property type="entry name" value="Sugar_transporter_CS"/>
</dbReference>
<dbReference type="Gene3D" id="1.20.1720.10">
    <property type="entry name" value="Multidrug resistance protein D"/>
    <property type="match status" value="1"/>
</dbReference>
<feature type="transmembrane region" description="Helical" evidence="8">
    <location>
        <begin position="162"/>
        <end position="184"/>
    </location>
</feature>
<dbReference type="PROSITE" id="PS00216">
    <property type="entry name" value="SUGAR_TRANSPORT_1"/>
    <property type="match status" value="1"/>
</dbReference>
<dbReference type="PRINTS" id="PR01036">
    <property type="entry name" value="TCRTETB"/>
</dbReference>
<feature type="transmembrane region" description="Helical" evidence="8">
    <location>
        <begin position="105"/>
        <end position="125"/>
    </location>
</feature>
<evidence type="ECO:0000256" key="6">
    <source>
        <dbReference type="ARBA" id="ARBA00023136"/>
    </source>
</evidence>
<feature type="transmembrane region" description="Helical" evidence="8">
    <location>
        <begin position="196"/>
        <end position="216"/>
    </location>
</feature>
<dbReference type="InterPro" id="IPR036259">
    <property type="entry name" value="MFS_trans_sf"/>
</dbReference>
<evidence type="ECO:0000256" key="2">
    <source>
        <dbReference type="ARBA" id="ARBA00022448"/>
    </source>
</evidence>
<dbReference type="PROSITE" id="PS50850">
    <property type="entry name" value="MFS"/>
    <property type="match status" value="1"/>
</dbReference>
<evidence type="ECO:0000256" key="7">
    <source>
        <dbReference type="SAM" id="MobiDB-lite"/>
    </source>
</evidence>
<evidence type="ECO:0000256" key="5">
    <source>
        <dbReference type="ARBA" id="ARBA00022989"/>
    </source>
</evidence>
<feature type="transmembrane region" description="Helical" evidence="8">
    <location>
        <begin position="228"/>
        <end position="247"/>
    </location>
</feature>
<feature type="transmembrane region" description="Helical" evidence="8">
    <location>
        <begin position="268"/>
        <end position="288"/>
    </location>
</feature>
<evidence type="ECO:0000256" key="3">
    <source>
        <dbReference type="ARBA" id="ARBA00022475"/>
    </source>
</evidence>
<feature type="transmembrane region" description="Helical" evidence="8">
    <location>
        <begin position="75"/>
        <end position="93"/>
    </location>
</feature>
<organism evidence="10 11">
    <name type="scientific">Streptosporangium pseudovulgare</name>
    <dbReference type="NCBI Taxonomy" id="35765"/>
    <lineage>
        <taxon>Bacteria</taxon>
        <taxon>Bacillati</taxon>
        <taxon>Actinomycetota</taxon>
        <taxon>Actinomycetes</taxon>
        <taxon>Streptosporangiales</taxon>
        <taxon>Streptosporangiaceae</taxon>
        <taxon>Streptosporangium</taxon>
    </lineage>
</organism>
<feature type="transmembrane region" description="Helical" evidence="8">
    <location>
        <begin position="44"/>
        <end position="63"/>
    </location>
</feature>
<evidence type="ECO:0000256" key="4">
    <source>
        <dbReference type="ARBA" id="ARBA00022692"/>
    </source>
</evidence>
<feature type="compositionally biased region" description="Low complexity" evidence="7">
    <location>
        <begin position="466"/>
        <end position="480"/>
    </location>
</feature>
<feature type="transmembrane region" description="Helical" evidence="8">
    <location>
        <begin position="137"/>
        <end position="156"/>
    </location>
</feature>
<dbReference type="Pfam" id="PF07690">
    <property type="entry name" value="MFS_1"/>
    <property type="match status" value="1"/>
</dbReference>
<sequence>MPQDRRWWALGAISLATFMTYLDNNVVNVALPTIQRDLSLDVSGLEWVVSVYVLVSAGLMLAGGRLADLFGRRRIFLAGLAAFTLSSLAAGLAADGGVLTATRVFQGVGAALLAPTALALLTTVFPDPRERATAVGLWSAIGALAMALGPLTGGVISERWHWGWIFLINVPIGIVAFGLGLWAIAAAPRDPVRRRLDLPGIVTSSLTMVSLTYALIEGGKAGWTSPEILGAFGLALVSALVFVAVELRTSEPMIDLSLFRSRVFSGGTLVTGLWSFAVFGIYFFTALYLQNALGFSPTEAGASFVPMALVMSVVAAVAPRVTARLGTARTVAAGMLLMAVAIFGISFVGEGGSFADLLPWFLLYGLGGGLLVPLTTAILTALPAGRAGVASGALNVSRQVFGLLGVTVLGAILSTRQASLLTDGTAPAAAFLDAYRYALVVSAAIVLAGVPISLFALRTARTAGPGAEPAGAATASEPAGVTGSPARPRAAGTAEPAGTRAEAWTVAGAEPAGAAAATAPIA</sequence>
<dbReference type="InterPro" id="IPR004638">
    <property type="entry name" value="EmrB-like"/>
</dbReference>
<dbReference type="CDD" id="cd17321">
    <property type="entry name" value="MFS_MMR_MDR_like"/>
    <property type="match status" value="1"/>
</dbReference>
<dbReference type="Proteomes" id="UP000611554">
    <property type="component" value="Unassembled WGS sequence"/>
</dbReference>
<feature type="transmembrane region" description="Helical" evidence="8">
    <location>
        <begin position="300"/>
        <end position="318"/>
    </location>
</feature>
<dbReference type="InterPro" id="IPR011701">
    <property type="entry name" value="MFS"/>
</dbReference>
<evidence type="ECO:0000256" key="1">
    <source>
        <dbReference type="ARBA" id="ARBA00004651"/>
    </source>
</evidence>
<accession>A0ABQ2RDT5</accession>
<dbReference type="NCBIfam" id="TIGR00711">
    <property type="entry name" value="efflux_EmrB"/>
    <property type="match status" value="1"/>
</dbReference>
<proteinExistence type="predicted"/>
<dbReference type="PANTHER" id="PTHR42718">
    <property type="entry name" value="MAJOR FACILITATOR SUPERFAMILY MULTIDRUG TRANSPORTER MFSC"/>
    <property type="match status" value="1"/>
</dbReference>
<keyword evidence="4 8" id="KW-0812">Transmembrane</keyword>
<feature type="domain" description="Major facilitator superfamily (MFS) profile" evidence="9">
    <location>
        <begin position="9"/>
        <end position="461"/>
    </location>
</feature>
<dbReference type="EMBL" id="BMQJ01000019">
    <property type="protein sequence ID" value="GGQ24108.1"/>
    <property type="molecule type" value="Genomic_DNA"/>
</dbReference>
<protein>
    <submittedName>
        <fullName evidence="10">MFS transporter</fullName>
    </submittedName>
</protein>
<gene>
    <name evidence="10" type="ORF">GCM10010140_63070</name>
</gene>
<keyword evidence="11" id="KW-1185">Reference proteome</keyword>
<comment type="subcellular location">
    <subcellularLocation>
        <location evidence="1">Cell membrane</location>
        <topology evidence="1">Multi-pass membrane protein</topology>
    </subcellularLocation>
</comment>
<keyword evidence="6 8" id="KW-0472">Membrane</keyword>
<keyword evidence="3" id="KW-1003">Cell membrane</keyword>
<feature type="transmembrane region" description="Helical" evidence="8">
    <location>
        <begin position="330"/>
        <end position="349"/>
    </location>
</feature>
<feature type="transmembrane region" description="Helical" evidence="8">
    <location>
        <begin position="396"/>
        <end position="414"/>
    </location>
</feature>
<evidence type="ECO:0000256" key="8">
    <source>
        <dbReference type="SAM" id="Phobius"/>
    </source>
</evidence>
<reference evidence="11" key="1">
    <citation type="journal article" date="2019" name="Int. J. Syst. Evol. Microbiol.">
        <title>The Global Catalogue of Microorganisms (GCM) 10K type strain sequencing project: providing services to taxonomists for standard genome sequencing and annotation.</title>
        <authorList>
            <consortium name="The Broad Institute Genomics Platform"/>
            <consortium name="The Broad Institute Genome Sequencing Center for Infectious Disease"/>
            <person name="Wu L."/>
            <person name="Ma J."/>
        </authorList>
    </citation>
    <scope>NUCLEOTIDE SEQUENCE [LARGE SCALE GENOMIC DNA]</scope>
    <source>
        <strain evidence="11">JCM 3115</strain>
    </source>
</reference>
<feature type="transmembrane region" description="Helical" evidence="8">
    <location>
        <begin position="434"/>
        <end position="457"/>
    </location>
</feature>
<dbReference type="RefSeq" id="WP_189250069.1">
    <property type="nucleotide sequence ID" value="NZ_BMQJ01000019.1"/>
</dbReference>
<dbReference type="SUPFAM" id="SSF103473">
    <property type="entry name" value="MFS general substrate transporter"/>
    <property type="match status" value="1"/>
</dbReference>
<feature type="transmembrane region" description="Helical" evidence="8">
    <location>
        <begin position="7"/>
        <end position="24"/>
    </location>
</feature>
<keyword evidence="5 8" id="KW-1133">Transmembrane helix</keyword>
<dbReference type="PANTHER" id="PTHR42718:SF46">
    <property type="entry name" value="BLR6921 PROTEIN"/>
    <property type="match status" value="1"/>
</dbReference>
<dbReference type="InterPro" id="IPR020846">
    <property type="entry name" value="MFS_dom"/>
</dbReference>
<evidence type="ECO:0000313" key="10">
    <source>
        <dbReference type="EMBL" id="GGQ24108.1"/>
    </source>
</evidence>
<evidence type="ECO:0000313" key="11">
    <source>
        <dbReference type="Proteomes" id="UP000611554"/>
    </source>
</evidence>
<name>A0ABQ2RDT5_9ACTN</name>
<keyword evidence="2" id="KW-0813">Transport</keyword>
<feature type="region of interest" description="Disordered" evidence="7">
    <location>
        <begin position="466"/>
        <end position="500"/>
    </location>
</feature>